<feature type="compositionally biased region" description="Low complexity" evidence="1">
    <location>
        <begin position="393"/>
        <end position="411"/>
    </location>
</feature>
<dbReference type="OrthoDB" id="3784at2759"/>
<evidence type="ECO:0000256" key="1">
    <source>
        <dbReference type="SAM" id="MobiDB-lite"/>
    </source>
</evidence>
<accession>A0A058ZF41</accession>
<dbReference type="EMBL" id="KB932201">
    <property type="protein sequence ID" value="KCV72959.1"/>
    <property type="molecule type" value="Genomic_DNA"/>
</dbReference>
<keyword evidence="4" id="KW-1185">Reference proteome</keyword>
<dbReference type="Gene3D" id="3.90.550.10">
    <property type="entry name" value="Spore Coat Polysaccharide Biosynthesis Protein SpsA, Chain A"/>
    <property type="match status" value="1"/>
</dbReference>
<dbReference type="AlphaFoldDB" id="A0A058ZF41"/>
<dbReference type="GO" id="GO:0006487">
    <property type="term" value="P:protein N-linked glycosylation"/>
    <property type="evidence" value="ECO:0007669"/>
    <property type="project" value="TreeGrafter"/>
</dbReference>
<feature type="region of interest" description="Disordered" evidence="1">
    <location>
        <begin position="36"/>
        <end position="61"/>
    </location>
</feature>
<dbReference type="RefSeq" id="XP_009492660.1">
    <property type="nucleotide sequence ID" value="XM_009494385.1"/>
</dbReference>
<protein>
    <recommendedName>
        <fullName evidence="2">Glycosyltransferase 2-like domain-containing protein</fullName>
    </recommendedName>
</protein>
<dbReference type="STRING" id="691883.A0A058ZF41"/>
<dbReference type="InterPro" id="IPR001173">
    <property type="entry name" value="Glyco_trans_2-like"/>
</dbReference>
<sequence>MDFATTLVDPAEGGPSAPFPSVFTLPARVVHAPGTPAPVSEVGDAAESSATAAPAPSARARRGLRTGVIPPFTHTTTDRLVDLSIVVPAYNEQGRLPAMMEQTLRHLLLAAGEDPVEGASAEELRAAHDTRRALANATAFLQGVPYFVEAGPAGPSPRCTPPPAHVTVFNRRAAAEPTAQPGRRTKPIYRHARAADASTAAEADLAVSDLHLTMPNSHGTHVFSFEVVIVDDGSADATAHVARSLTSVYTADRVRLLRLPRNVGKGGAVAAGVLRSRGRLILFADADGATDLPTALPRMVDACVEQLRAAEDPGHGMALAVGSRAASGSGDARVERAPVRAFLQHAFQASLAAIGGVGGVADTQCGFKLATRPAARLLYPQLHLETPASPQRSQHSQHLQHSQISLASLASERATEDRGAAQ</sequence>
<organism evidence="3">
    <name type="scientific">Fonticula alba</name>
    <name type="common">Slime mold</name>
    <dbReference type="NCBI Taxonomy" id="691883"/>
    <lineage>
        <taxon>Eukaryota</taxon>
        <taxon>Rotosphaerida</taxon>
        <taxon>Fonticulaceae</taxon>
        <taxon>Fonticula</taxon>
    </lineage>
</organism>
<evidence type="ECO:0000313" key="4">
    <source>
        <dbReference type="Proteomes" id="UP000030693"/>
    </source>
</evidence>
<dbReference type="PANTHER" id="PTHR10859">
    <property type="entry name" value="GLYCOSYL TRANSFERASE"/>
    <property type="match status" value="1"/>
</dbReference>
<evidence type="ECO:0000259" key="2">
    <source>
        <dbReference type="Pfam" id="PF00535"/>
    </source>
</evidence>
<dbReference type="InterPro" id="IPR029044">
    <property type="entry name" value="Nucleotide-diphossugar_trans"/>
</dbReference>
<feature type="domain" description="Glycosyltransferase 2-like" evidence="2">
    <location>
        <begin position="225"/>
        <end position="302"/>
    </location>
</feature>
<proteinExistence type="predicted"/>
<dbReference type="Pfam" id="PF00535">
    <property type="entry name" value="Glycos_transf_2"/>
    <property type="match status" value="1"/>
</dbReference>
<evidence type="ECO:0000313" key="3">
    <source>
        <dbReference type="EMBL" id="KCV72959.1"/>
    </source>
</evidence>
<feature type="region of interest" description="Disordered" evidence="1">
    <location>
        <begin position="387"/>
        <end position="422"/>
    </location>
</feature>
<name>A0A058ZF41_FONAL</name>
<dbReference type="Proteomes" id="UP000030693">
    <property type="component" value="Unassembled WGS sequence"/>
</dbReference>
<dbReference type="eggNOG" id="KOG2977">
    <property type="taxonomic scope" value="Eukaryota"/>
</dbReference>
<dbReference type="SUPFAM" id="SSF53448">
    <property type="entry name" value="Nucleotide-diphospho-sugar transferases"/>
    <property type="match status" value="1"/>
</dbReference>
<gene>
    <name evidence="3" type="ORF">H696_00513</name>
</gene>
<feature type="compositionally biased region" description="Basic and acidic residues" evidence="1">
    <location>
        <begin position="413"/>
        <end position="422"/>
    </location>
</feature>
<feature type="compositionally biased region" description="Low complexity" evidence="1">
    <location>
        <begin position="45"/>
        <end position="58"/>
    </location>
</feature>
<dbReference type="PANTHER" id="PTHR10859:SF91">
    <property type="entry name" value="DOLICHYL-PHOSPHATE BETA-GLUCOSYLTRANSFERASE"/>
    <property type="match status" value="1"/>
</dbReference>
<dbReference type="GeneID" id="20525238"/>
<reference evidence="3" key="1">
    <citation type="submission" date="2013-04" db="EMBL/GenBank/DDBJ databases">
        <title>The Genome Sequence of Fonticula alba ATCC 38817.</title>
        <authorList>
            <consortium name="The Broad Institute Genomics Platform"/>
            <person name="Russ C."/>
            <person name="Cuomo C."/>
            <person name="Burger G."/>
            <person name="Gray M.W."/>
            <person name="Holland P.W.H."/>
            <person name="King N."/>
            <person name="Lang F.B.F."/>
            <person name="Roger A.J."/>
            <person name="Ruiz-Trillo I."/>
            <person name="Brown M."/>
            <person name="Walker B."/>
            <person name="Young S."/>
            <person name="Zeng Q."/>
            <person name="Gargeya S."/>
            <person name="Fitzgerald M."/>
            <person name="Haas B."/>
            <person name="Abouelleil A."/>
            <person name="Allen A.W."/>
            <person name="Alvarado L."/>
            <person name="Arachchi H.M."/>
            <person name="Berlin A.M."/>
            <person name="Chapman S.B."/>
            <person name="Gainer-Dewar J."/>
            <person name="Goldberg J."/>
            <person name="Griggs A."/>
            <person name="Gujja S."/>
            <person name="Hansen M."/>
            <person name="Howarth C."/>
            <person name="Imamovic A."/>
            <person name="Ireland A."/>
            <person name="Larimer J."/>
            <person name="McCowan C."/>
            <person name="Murphy C."/>
            <person name="Pearson M."/>
            <person name="Poon T.W."/>
            <person name="Priest M."/>
            <person name="Roberts A."/>
            <person name="Saif S."/>
            <person name="Shea T."/>
            <person name="Sisk P."/>
            <person name="Sykes S."/>
            <person name="Wortman J."/>
            <person name="Nusbaum C."/>
            <person name="Birren B."/>
        </authorList>
    </citation>
    <scope>NUCLEOTIDE SEQUENCE [LARGE SCALE GENOMIC DNA]</scope>
    <source>
        <strain evidence="3">ATCC 38817</strain>
    </source>
</reference>
<dbReference type="GO" id="GO:0005789">
    <property type="term" value="C:endoplasmic reticulum membrane"/>
    <property type="evidence" value="ECO:0007669"/>
    <property type="project" value="TreeGrafter"/>
</dbReference>